<dbReference type="EMBL" id="UZAU01000053">
    <property type="status" value="NOT_ANNOTATED_CDS"/>
    <property type="molecule type" value="Genomic_DNA"/>
</dbReference>
<organism evidence="1 2">
    <name type="scientific">Cannabis sativa</name>
    <name type="common">Hemp</name>
    <name type="synonym">Marijuana</name>
    <dbReference type="NCBI Taxonomy" id="3483"/>
    <lineage>
        <taxon>Eukaryota</taxon>
        <taxon>Viridiplantae</taxon>
        <taxon>Streptophyta</taxon>
        <taxon>Embryophyta</taxon>
        <taxon>Tracheophyta</taxon>
        <taxon>Spermatophyta</taxon>
        <taxon>Magnoliopsida</taxon>
        <taxon>eudicotyledons</taxon>
        <taxon>Gunneridae</taxon>
        <taxon>Pentapetalae</taxon>
        <taxon>rosids</taxon>
        <taxon>fabids</taxon>
        <taxon>Rosales</taxon>
        <taxon>Cannabaceae</taxon>
        <taxon>Cannabis</taxon>
    </lineage>
</organism>
<proteinExistence type="predicted"/>
<evidence type="ECO:0000313" key="2">
    <source>
        <dbReference type="Proteomes" id="UP000596661"/>
    </source>
</evidence>
<dbReference type="PANTHER" id="PTHR46890:SF48">
    <property type="entry name" value="RNA-DIRECTED DNA POLYMERASE"/>
    <property type="match status" value="1"/>
</dbReference>
<dbReference type="Proteomes" id="UP000596661">
    <property type="component" value="Chromosome 1"/>
</dbReference>
<protein>
    <recommendedName>
        <fullName evidence="3">Reverse transcriptase</fullName>
    </recommendedName>
</protein>
<evidence type="ECO:0008006" key="3">
    <source>
        <dbReference type="Google" id="ProtNLM"/>
    </source>
</evidence>
<dbReference type="InterPro" id="IPR052343">
    <property type="entry name" value="Retrotransposon-Effector_Assoc"/>
</dbReference>
<dbReference type="EnsemblPlants" id="evm.model.01.1899">
    <property type="protein sequence ID" value="cds.evm.model.01.1899"/>
    <property type="gene ID" value="evm.TU.01.1899"/>
</dbReference>
<reference evidence="1" key="1">
    <citation type="submission" date="2018-11" db="EMBL/GenBank/DDBJ databases">
        <authorList>
            <person name="Grassa J C."/>
        </authorList>
    </citation>
    <scope>NUCLEOTIDE SEQUENCE [LARGE SCALE GENOMIC DNA]</scope>
</reference>
<sequence length="106" mass="12400">MTLLKLCSPLAPLRRPEEMVSQRFSSKKYWETTKEDVMKVCLNILNQDFPMEHLNDTLIALIPKTDKPKKMEEFRPISLCNVVYKIISKCLANRLKTSLHETISEF</sequence>
<keyword evidence="2" id="KW-1185">Reference proteome</keyword>
<accession>A0A803NIX8</accession>
<reference evidence="1" key="2">
    <citation type="submission" date="2021-03" db="UniProtKB">
        <authorList>
            <consortium name="EnsemblPlants"/>
        </authorList>
    </citation>
    <scope>IDENTIFICATION</scope>
</reference>
<dbReference type="AlphaFoldDB" id="A0A803NIX8"/>
<dbReference type="Gramene" id="evm.model.01.1899">
    <property type="protein sequence ID" value="cds.evm.model.01.1899"/>
    <property type="gene ID" value="evm.TU.01.1899"/>
</dbReference>
<dbReference type="PANTHER" id="PTHR46890">
    <property type="entry name" value="NON-LTR RETROLELEMENT REVERSE TRANSCRIPTASE-LIKE PROTEIN-RELATED"/>
    <property type="match status" value="1"/>
</dbReference>
<evidence type="ECO:0000313" key="1">
    <source>
        <dbReference type="EnsemblPlants" id="cds.evm.model.01.1899"/>
    </source>
</evidence>
<name>A0A803NIX8_CANSA</name>
<dbReference type="OMA" id="KKYWETT"/>